<keyword evidence="5" id="KW-1185">Reference proteome</keyword>
<proteinExistence type="predicted"/>
<evidence type="ECO:0000313" key="4">
    <source>
        <dbReference type="EMBL" id="CAK0839581.1"/>
    </source>
</evidence>
<organism evidence="4 5">
    <name type="scientific">Prorocentrum cordatum</name>
    <dbReference type="NCBI Taxonomy" id="2364126"/>
    <lineage>
        <taxon>Eukaryota</taxon>
        <taxon>Sar</taxon>
        <taxon>Alveolata</taxon>
        <taxon>Dinophyceae</taxon>
        <taxon>Prorocentrales</taxon>
        <taxon>Prorocentraceae</taxon>
        <taxon>Prorocentrum</taxon>
    </lineage>
</organism>
<evidence type="ECO:0000256" key="1">
    <source>
        <dbReference type="SAM" id="MobiDB-lite"/>
    </source>
</evidence>
<protein>
    <recommendedName>
        <fullName evidence="3">[F-actin]-monooxygenase MICAL1-3-like Rossman domain-containing protein</fullName>
    </recommendedName>
</protein>
<name>A0ABN9T3S1_9DINO</name>
<comment type="caution">
    <text evidence="4">The sequence shown here is derived from an EMBL/GenBank/DDBJ whole genome shotgun (WGS) entry which is preliminary data.</text>
</comment>
<feature type="signal peptide" evidence="2">
    <location>
        <begin position="1"/>
        <end position="27"/>
    </location>
</feature>
<accession>A0ABN9T3S1</accession>
<gene>
    <name evidence="4" type="ORF">PCOR1329_LOCUS35233</name>
</gene>
<evidence type="ECO:0000256" key="2">
    <source>
        <dbReference type="SAM" id="SignalP"/>
    </source>
</evidence>
<dbReference type="Pfam" id="PF25413">
    <property type="entry name" value="Rossman_Mical"/>
    <property type="match status" value="1"/>
</dbReference>
<dbReference type="Gene3D" id="3.50.50.60">
    <property type="entry name" value="FAD/NAD(P)-binding domain"/>
    <property type="match status" value="1"/>
</dbReference>
<keyword evidence="2" id="KW-0732">Signal</keyword>
<feature type="non-terminal residue" evidence="4">
    <location>
        <position position="519"/>
    </location>
</feature>
<evidence type="ECO:0000259" key="3">
    <source>
        <dbReference type="Pfam" id="PF25413"/>
    </source>
</evidence>
<feature type="chain" id="PRO_5046177093" description="[F-actin]-monooxygenase MICAL1-3-like Rossman domain-containing protein" evidence="2">
    <location>
        <begin position="28"/>
        <end position="519"/>
    </location>
</feature>
<dbReference type="EMBL" id="CAUYUJ010014305">
    <property type="protein sequence ID" value="CAK0839581.1"/>
    <property type="molecule type" value="Genomic_DNA"/>
</dbReference>
<feature type="region of interest" description="Disordered" evidence="1">
    <location>
        <begin position="440"/>
        <end position="467"/>
    </location>
</feature>
<dbReference type="InterPro" id="IPR057494">
    <property type="entry name" value="Rossman_Mical"/>
</dbReference>
<dbReference type="SUPFAM" id="SSF51905">
    <property type="entry name" value="FAD/NAD(P)-binding domain"/>
    <property type="match status" value="1"/>
</dbReference>
<sequence>MTKHTAWFEPCCVACALDACLLLYAEALREHCGGGAPWKARAIWDMLHARRSRPEYQAAPLAGRPVVVCGAGPCGLRAALEMALLGASVTVIEKRGLADACGRINRVHLWEWCKQDLVQWGAKLFDPPGGAFGRDNDFCHIPRMPLPRPSDIGIGELQLLLLKNALLLGVDVRFGAEALAVEQGELACACGARLPCWSLVLSSGASSPISHAVGLNPVVVGLRGKGSAIGVVANFANSQEADQMALRQFSWARQFNAPLFRRITEEVSVDLENVVYYKGARHHYMVMTPTKASLIGAGVLRDGQPAGGELLCGGNVDAGRLRELTSSVAAFFGLPADALLEGPQGATIFDFSGVRLESPTAMASGVLVCAVGDALLEPFWPEGLGILRGFMSALDAASALALGAQDGHSAAVAQLAATFTVLKSVAAQTAAQCLQKDMTPASTGWRRPRGTRPASCETRGPAAGRTRGARLRLRAPRCCPASAQSAARCNGLRAGDRRPPRGCVIQLLSPRLEWALAQQ</sequence>
<reference evidence="4" key="1">
    <citation type="submission" date="2023-10" db="EMBL/GenBank/DDBJ databases">
        <authorList>
            <person name="Chen Y."/>
            <person name="Shah S."/>
            <person name="Dougan E. K."/>
            <person name="Thang M."/>
            <person name="Chan C."/>
        </authorList>
    </citation>
    <scope>NUCLEOTIDE SEQUENCE [LARGE SCALE GENOMIC DNA]</scope>
</reference>
<feature type="domain" description="[F-actin]-monooxygenase MICAL1-3-like Rossman" evidence="3">
    <location>
        <begin position="228"/>
        <end position="332"/>
    </location>
</feature>
<dbReference type="PRINTS" id="PR00411">
    <property type="entry name" value="PNDRDTASEI"/>
</dbReference>
<dbReference type="Proteomes" id="UP001189429">
    <property type="component" value="Unassembled WGS sequence"/>
</dbReference>
<dbReference type="InterPro" id="IPR036188">
    <property type="entry name" value="FAD/NAD-bd_sf"/>
</dbReference>
<evidence type="ECO:0000313" key="5">
    <source>
        <dbReference type="Proteomes" id="UP001189429"/>
    </source>
</evidence>